<evidence type="ECO:0000259" key="2">
    <source>
        <dbReference type="PROSITE" id="PS50048"/>
    </source>
</evidence>
<dbReference type="SUPFAM" id="SSF57701">
    <property type="entry name" value="Zn2/Cys6 DNA-binding domain"/>
    <property type="match status" value="1"/>
</dbReference>
<dbReference type="Proteomes" id="UP000094385">
    <property type="component" value="Unassembled WGS sequence"/>
</dbReference>
<reference evidence="3 4" key="1">
    <citation type="journal article" date="2016" name="Proc. Natl. Acad. Sci. U.S.A.">
        <title>Comparative genomics of biotechnologically important yeasts.</title>
        <authorList>
            <person name="Riley R."/>
            <person name="Haridas S."/>
            <person name="Wolfe K.H."/>
            <person name="Lopes M.R."/>
            <person name="Hittinger C.T."/>
            <person name="Goeker M."/>
            <person name="Salamov A.A."/>
            <person name="Wisecaver J.H."/>
            <person name="Long T.M."/>
            <person name="Calvey C.H."/>
            <person name="Aerts A.L."/>
            <person name="Barry K.W."/>
            <person name="Choi C."/>
            <person name="Clum A."/>
            <person name="Coughlan A.Y."/>
            <person name="Deshpande S."/>
            <person name="Douglass A.P."/>
            <person name="Hanson S.J."/>
            <person name="Klenk H.-P."/>
            <person name="LaButti K.M."/>
            <person name="Lapidus A."/>
            <person name="Lindquist E.A."/>
            <person name="Lipzen A.M."/>
            <person name="Meier-Kolthoff J.P."/>
            <person name="Ohm R.A."/>
            <person name="Otillar R.P."/>
            <person name="Pangilinan J.L."/>
            <person name="Peng Y."/>
            <person name="Rokas A."/>
            <person name="Rosa C.A."/>
            <person name="Scheuner C."/>
            <person name="Sibirny A.A."/>
            <person name="Slot J.C."/>
            <person name="Stielow J.B."/>
            <person name="Sun H."/>
            <person name="Kurtzman C.P."/>
            <person name="Blackwell M."/>
            <person name="Grigoriev I.V."/>
            <person name="Jeffries T.W."/>
        </authorList>
    </citation>
    <scope>NUCLEOTIDE SEQUENCE [LARGE SCALE GENOMIC DNA]</scope>
    <source>
        <strain evidence="3 4">NRRL Y-11557</strain>
    </source>
</reference>
<dbReference type="GO" id="GO:0000981">
    <property type="term" value="F:DNA-binding transcription factor activity, RNA polymerase II-specific"/>
    <property type="evidence" value="ECO:0007669"/>
    <property type="project" value="InterPro"/>
</dbReference>
<dbReference type="Gene3D" id="4.10.240.10">
    <property type="entry name" value="Zn(2)-C6 fungal-type DNA-binding domain"/>
    <property type="match status" value="1"/>
</dbReference>
<feature type="region of interest" description="Disordered" evidence="1">
    <location>
        <begin position="252"/>
        <end position="302"/>
    </location>
</feature>
<dbReference type="InterPro" id="IPR053178">
    <property type="entry name" value="Osmoadaptation_assoc"/>
</dbReference>
<evidence type="ECO:0000313" key="3">
    <source>
        <dbReference type="EMBL" id="ODQ71087.1"/>
    </source>
</evidence>
<dbReference type="AlphaFoldDB" id="A0A1E3Q238"/>
<protein>
    <recommendedName>
        <fullName evidence="2">Zn(2)-C6 fungal-type domain-containing protein</fullName>
    </recommendedName>
</protein>
<evidence type="ECO:0000256" key="1">
    <source>
        <dbReference type="SAM" id="MobiDB-lite"/>
    </source>
</evidence>
<dbReference type="OrthoDB" id="415590at2759"/>
<proteinExistence type="predicted"/>
<dbReference type="Pfam" id="PF00172">
    <property type="entry name" value="Zn_clus"/>
    <property type="match status" value="1"/>
</dbReference>
<dbReference type="GO" id="GO:0008270">
    <property type="term" value="F:zinc ion binding"/>
    <property type="evidence" value="ECO:0007669"/>
    <property type="project" value="InterPro"/>
</dbReference>
<accession>A0A1E3Q238</accession>
<dbReference type="InterPro" id="IPR001138">
    <property type="entry name" value="Zn2Cys6_DnaBD"/>
</dbReference>
<sequence length="734" mass="83490">MVGVAGGSRGCANCKKRKVKCDETFPKCLRCIKSNRDCGGPIVGPVFRKQRVGAHCKAVVSSVPRKVSASIDLDPVSHRLRNLLMTDDEARISAYEKEMRSRGLPSVLFERSIHKQLRAFNLTSIPRELVLFPEYDLYYYCITIFLDKFSIVGHPHRFGEFRNVSTWVEMLPQFVLSPVSSSTTFASRALVISHCSSVYQDSDIALLGSNWYVHALRYQKELVKIITTNREQHFPVNRSSDAGFNNIVAIEEDSTSPSSQSTSTSDSTPSSSLYQDLTQWARTDTPTSPKPSKNTVLLPENSSLPLDLPGLTAGQNVSNMRGNLMSHEDDSITGGMMLSIYEVLNGSSDSSWITLLSGVHELMRMRGPEAYRTGFNSTLFQSIRGMMAVHGMVTRKKTFLNSTEWKTVPWEYSPSEKLIQHYLFDLILEVPEYQEVIDRLIMYSFTNDEVDPDDDDLPHTTKRMPRLRKRYHTREVWAELRETHKKLVDLEARFDKWFEEYAEGAREYARENIHLSPTVTFDPATVAPNIPQLRCSATTSDSEYFATHFFRPLVKYATLRDALVVVTYLASRMMVAYLLELTVCFAYVDFEDSLAPTHWQCQPGKCHPEVGAYFENKTSYMRDLARIICRSANYVIVRASNIAVLNLLFPLRIAHSVIQDTLERGWIWNELRRMHDLGIRLSLADLNGANEHQNVSEWKKFKSLDVCPGCGEHVRPLLQCLTVDEADMVTTMTI</sequence>
<dbReference type="CDD" id="cd00067">
    <property type="entry name" value="GAL4"/>
    <property type="match status" value="1"/>
</dbReference>
<name>A0A1E3Q238_LIPST</name>
<dbReference type="SMART" id="SM00066">
    <property type="entry name" value="GAL4"/>
    <property type="match status" value="1"/>
</dbReference>
<dbReference type="PANTHER" id="PTHR38111">
    <property type="entry name" value="ZN(2)-C6 FUNGAL-TYPE DOMAIN-CONTAINING PROTEIN-RELATED"/>
    <property type="match status" value="1"/>
</dbReference>
<dbReference type="EMBL" id="KV454298">
    <property type="protein sequence ID" value="ODQ71087.1"/>
    <property type="molecule type" value="Genomic_DNA"/>
</dbReference>
<dbReference type="InterPro" id="IPR036864">
    <property type="entry name" value="Zn2-C6_fun-type_DNA-bd_sf"/>
</dbReference>
<feature type="compositionally biased region" description="Low complexity" evidence="1">
    <location>
        <begin position="255"/>
        <end position="272"/>
    </location>
</feature>
<feature type="domain" description="Zn(2)-C6 fungal-type" evidence="2">
    <location>
        <begin position="10"/>
        <end position="38"/>
    </location>
</feature>
<dbReference type="PROSITE" id="PS00463">
    <property type="entry name" value="ZN2_CY6_FUNGAL_1"/>
    <property type="match status" value="1"/>
</dbReference>
<gene>
    <name evidence="3" type="ORF">LIPSTDRAFT_106268</name>
</gene>
<keyword evidence="4" id="KW-1185">Reference proteome</keyword>
<feature type="compositionally biased region" description="Polar residues" evidence="1">
    <location>
        <begin position="273"/>
        <end position="302"/>
    </location>
</feature>
<evidence type="ECO:0000313" key="4">
    <source>
        <dbReference type="Proteomes" id="UP000094385"/>
    </source>
</evidence>
<organism evidence="3 4">
    <name type="scientific">Lipomyces starkeyi NRRL Y-11557</name>
    <dbReference type="NCBI Taxonomy" id="675824"/>
    <lineage>
        <taxon>Eukaryota</taxon>
        <taxon>Fungi</taxon>
        <taxon>Dikarya</taxon>
        <taxon>Ascomycota</taxon>
        <taxon>Saccharomycotina</taxon>
        <taxon>Lipomycetes</taxon>
        <taxon>Lipomycetales</taxon>
        <taxon>Lipomycetaceae</taxon>
        <taxon>Lipomyces</taxon>
    </lineage>
</organism>
<dbReference type="PROSITE" id="PS50048">
    <property type="entry name" value="ZN2_CY6_FUNGAL_2"/>
    <property type="match status" value="1"/>
</dbReference>